<dbReference type="NCBIfam" id="TIGR03177">
    <property type="entry name" value="pilus_cpaB"/>
    <property type="match status" value="1"/>
</dbReference>
<evidence type="ECO:0000313" key="4">
    <source>
        <dbReference type="Proteomes" id="UP001500443"/>
    </source>
</evidence>
<evidence type="ECO:0000256" key="1">
    <source>
        <dbReference type="SAM" id="MobiDB-lite"/>
    </source>
</evidence>
<dbReference type="RefSeq" id="WP_344291099.1">
    <property type="nucleotide sequence ID" value="NZ_BAAAPF010000122.1"/>
</dbReference>
<dbReference type="Pfam" id="PF08666">
    <property type="entry name" value="SAF"/>
    <property type="match status" value="1"/>
</dbReference>
<comment type="caution">
    <text evidence="3">The sequence shown here is derived from an EMBL/GenBank/DDBJ whole genome shotgun (WGS) entry which is preliminary data.</text>
</comment>
<reference evidence="3 4" key="1">
    <citation type="journal article" date="2019" name="Int. J. Syst. Evol. Microbiol.">
        <title>The Global Catalogue of Microorganisms (GCM) 10K type strain sequencing project: providing services to taxonomists for standard genome sequencing and annotation.</title>
        <authorList>
            <consortium name="The Broad Institute Genomics Platform"/>
            <consortium name="The Broad Institute Genome Sequencing Center for Infectious Disease"/>
            <person name="Wu L."/>
            <person name="Ma J."/>
        </authorList>
    </citation>
    <scope>NUCLEOTIDE SEQUENCE [LARGE SCALE GENOMIC DNA]</scope>
    <source>
        <strain evidence="3 4">JCM 15481</strain>
    </source>
</reference>
<gene>
    <name evidence="3" type="primary">cpaB</name>
    <name evidence="3" type="ORF">GCM10009802_36990</name>
</gene>
<keyword evidence="4" id="KW-1185">Reference proteome</keyword>
<organism evidence="3 4">
    <name type="scientific">Streptomyces synnematoformans</name>
    <dbReference type="NCBI Taxonomy" id="415721"/>
    <lineage>
        <taxon>Bacteria</taxon>
        <taxon>Bacillati</taxon>
        <taxon>Actinomycetota</taxon>
        <taxon>Actinomycetes</taxon>
        <taxon>Kitasatosporales</taxon>
        <taxon>Streptomycetaceae</taxon>
        <taxon>Streptomyces</taxon>
    </lineage>
</organism>
<dbReference type="Proteomes" id="UP001500443">
    <property type="component" value="Unassembled WGS sequence"/>
</dbReference>
<proteinExistence type="predicted"/>
<accession>A0ABN2YLN3</accession>
<dbReference type="SMART" id="SM00858">
    <property type="entry name" value="SAF"/>
    <property type="match status" value="1"/>
</dbReference>
<feature type="domain" description="SAF" evidence="2">
    <location>
        <begin position="41"/>
        <end position="103"/>
    </location>
</feature>
<protein>
    <submittedName>
        <fullName evidence="3">Flp pilus assembly protein CpaB</fullName>
    </submittedName>
</protein>
<dbReference type="InterPro" id="IPR017592">
    <property type="entry name" value="Pilus_assmbl_Flp-typ_CpaB"/>
</dbReference>
<feature type="region of interest" description="Disordered" evidence="1">
    <location>
        <begin position="218"/>
        <end position="237"/>
    </location>
</feature>
<evidence type="ECO:0000313" key="3">
    <source>
        <dbReference type="EMBL" id="GAA2129222.1"/>
    </source>
</evidence>
<sequence length="237" mass="25312">MNSRQRRGIILVLLSVLVALGAFAGVLAFVSDVESKVGDEATAYRLTTDVEAYEPLGPDQYEKTTMPERWLPDTAVTDPDELAGKVALTPLKRGSLLQSDMVSGRPELEPGQQEIAIMIDASTGVAGKITPGARVNIFATFDAQGDGDKPVSQVIVAGARVIDVGELTPIERTGDDDPRADEGEAVPITFALGTSDAQRVAYAESFATHVRLALVAPGEEQTDIAPEDRTYTLDEDR</sequence>
<dbReference type="Pfam" id="PF16976">
    <property type="entry name" value="RcpC"/>
    <property type="match status" value="1"/>
</dbReference>
<evidence type="ECO:0000259" key="2">
    <source>
        <dbReference type="SMART" id="SM00858"/>
    </source>
</evidence>
<feature type="compositionally biased region" description="Basic and acidic residues" evidence="1">
    <location>
        <begin position="226"/>
        <end position="237"/>
    </location>
</feature>
<dbReference type="EMBL" id="BAAAPF010000122">
    <property type="protein sequence ID" value="GAA2129222.1"/>
    <property type="molecule type" value="Genomic_DNA"/>
</dbReference>
<dbReference type="InterPro" id="IPR031571">
    <property type="entry name" value="RcpC_dom"/>
</dbReference>
<dbReference type="InterPro" id="IPR013974">
    <property type="entry name" value="SAF"/>
</dbReference>
<dbReference type="CDD" id="cd11614">
    <property type="entry name" value="SAF_CpaB_FlgA_like"/>
    <property type="match status" value="1"/>
</dbReference>
<name>A0ABN2YLN3_9ACTN</name>